<evidence type="ECO:0008006" key="4">
    <source>
        <dbReference type="Google" id="ProtNLM"/>
    </source>
</evidence>
<dbReference type="AlphaFoldDB" id="A0A5S9QZV0"/>
<feature type="chain" id="PRO_5025007411" description="Phosphate ABC transporter substrate-binding protein" evidence="1">
    <location>
        <begin position="25"/>
        <end position="143"/>
    </location>
</feature>
<keyword evidence="1" id="KW-0732">Signal</keyword>
<evidence type="ECO:0000256" key="1">
    <source>
        <dbReference type="SAM" id="SignalP"/>
    </source>
</evidence>
<name>A0A5S9QZV0_9GAMM</name>
<feature type="signal peptide" evidence="1">
    <location>
        <begin position="1"/>
        <end position="24"/>
    </location>
</feature>
<evidence type="ECO:0000313" key="2">
    <source>
        <dbReference type="EMBL" id="CAA0125688.1"/>
    </source>
</evidence>
<dbReference type="OrthoDB" id="5368544at2"/>
<dbReference type="EMBL" id="CACSIO010000062">
    <property type="protein sequence ID" value="CAA0125688.1"/>
    <property type="molecule type" value="Genomic_DNA"/>
</dbReference>
<dbReference type="Gene3D" id="3.40.190.10">
    <property type="entry name" value="Periplasmic binding protein-like II"/>
    <property type="match status" value="1"/>
</dbReference>
<sequence length="143" mass="16152">MKLSISKHWLLGLAMGMLTLPAYADIAVIKNPANTSQLNEKQVRSAYLGKLKSFNDGEEIRAYDLPSTSKDWNVFVDRVLRKTPSTLNAYWARMLFSSKGKPPRTMDTEEQILHEVANRKNAIGYVNSSMVDESVTVLFIIKD</sequence>
<organism evidence="2 3">
    <name type="scientific">BD1-7 clade bacterium</name>
    <dbReference type="NCBI Taxonomy" id="2029982"/>
    <lineage>
        <taxon>Bacteria</taxon>
        <taxon>Pseudomonadati</taxon>
        <taxon>Pseudomonadota</taxon>
        <taxon>Gammaproteobacteria</taxon>
        <taxon>Cellvibrionales</taxon>
        <taxon>Spongiibacteraceae</taxon>
        <taxon>BD1-7 clade</taxon>
    </lineage>
</organism>
<protein>
    <recommendedName>
        <fullName evidence="4">Phosphate ABC transporter substrate-binding protein</fullName>
    </recommendedName>
</protein>
<proteinExistence type="predicted"/>
<keyword evidence="3" id="KW-1185">Reference proteome</keyword>
<gene>
    <name evidence="2" type="ORF">OPDIPICF_03555</name>
</gene>
<dbReference type="SUPFAM" id="SSF53850">
    <property type="entry name" value="Periplasmic binding protein-like II"/>
    <property type="match status" value="1"/>
</dbReference>
<dbReference type="Proteomes" id="UP000441399">
    <property type="component" value="Unassembled WGS sequence"/>
</dbReference>
<reference evidence="2 3" key="1">
    <citation type="submission" date="2019-11" db="EMBL/GenBank/DDBJ databases">
        <authorList>
            <person name="Holert J."/>
        </authorList>
    </citation>
    <scope>NUCLEOTIDE SEQUENCE [LARGE SCALE GENOMIC DNA]</scope>
    <source>
        <strain evidence="2">SB11_3</strain>
    </source>
</reference>
<accession>A0A5S9QZV0</accession>
<evidence type="ECO:0000313" key="3">
    <source>
        <dbReference type="Proteomes" id="UP000441399"/>
    </source>
</evidence>